<comment type="caution">
    <text evidence="5">The sequence shown here is derived from an EMBL/GenBank/DDBJ whole genome shotgun (WGS) entry which is preliminary data.</text>
</comment>
<evidence type="ECO:0000256" key="1">
    <source>
        <dbReference type="ARBA" id="ARBA00022490"/>
    </source>
</evidence>
<dbReference type="HAMAP" id="MF_01077">
    <property type="entry name" value="RimP"/>
    <property type="match status" value="1"/>
</dbReference>
<dbReference type="InterPro" id="IPR028998">
    <property type="entry name" value="RimP_C"/>
</dbReference>
<evidence type="ECO:0000256" key="2">
    <source>
        <dbReference type="ARBA" id="ARBA00022517"/>
    </source>
</evidence>
<dbReference type="GO" id="GO:0000028">
    <property type="term" value="P:ribosomal small subunit assembly"/>
    <property type="evidence" value="ECO:0007669"/>
    <property type="project" value="TreeGrafter"/>
</dbReference>
<keyword evidence="2" id="KW-0690">Ribosome biogenesis</keyword>
<dbReference type="InterPro" id="IPR003728">
    <property type="entry name" value="Ribosome_maturation_RimP"/>
</dbReference>
<gene>
    <name evidence="5" type="primary">rimP_33</name>
    <name evidence="5" type="ORF">SDC9_125536</name>
</gene>
<dbReference type="Pfam" id="PF02576">
    <property type="entry name" value="RimP_N"/>
    <property type="match status" value="1"/>
</dbReference>
<dbReference type="InterPro" id="IPR036847">
    <property type="entry name" value="RimP_C_sf"/>
</dbReference>
<dbReference type="Pfam" id="PF17384">
    <property type="entry name" value="DUF150_C"/>
    <property type="match status" value="1"/>
</dbReference>
<evidence type="ECO:0000259" key="4">
    <source>
        <dbReference type="Pfam" id="PF17384"/>
    </source>
</evidence>
<reference evidence="5" key="1">
    <citation type="submission" date="2019-08" db="EMBL/GenBank/DDBJ databases">
        <authorList>
            <person name="Kucharzyk K."/>
            <person name="Murdoch R.W."/>
            <person name="Higgins S."/>
            <person name="Loffler F."/>
        </authorList>
    </citation>
    <scope>NUCLEOTIDE SEQUENCE</scope>
</reference>
<dbReference type="Gene3D" id="3.30.300.70">
    <property type="entry name" value="RimP-like superfamily, N-terminal"/>
    <property type="match status" value="1"/>
</dbReference>
<dbReference type="Gene3D" id="2.30.30.180">
    <property type="entry name" value="Ribosome maturation factor RimP, C-terminal domain"/>
    <property type="match status" value="1"/>
</dbReference>
<feature type="domain" description="Ribosome maturation factor RimP C-terminal" evidence="4">
    <location>
        <begin position="135"/>
        <end position="200"/>
    </location>
</feature>
<dbReference type="GO" id="GO:0005829">
    <property type="term" value="C:cytosol"/>
    <property type="evidence" value="ECO:0007669"/>
    <property type="project" value="TreeGrafter"/>
</dbReference>
<dbReference type="GO" id="GO:0006412">
    <property type="term" value="P:translation"/>
    <property type="evidence" value="ECO:0007669"/>
    <property type="project" value="TreeGrafter"/>
</dbReference>
<sequence length="200" mass="22829">MFELEAESGQNPLFRFEGSFFSAQNEIKKAQRRGQDNSRRGSCCLPEGFYLKTTQRVEELVKGTVEELGFELCDVEYQKEYGSWVLTLYIDRAEGVTIDDCERVSKAVDPVLDEADPIEQAYYLSVSSLGLDRPLKKDADYTRNLGKRIEIKLFAPMNGKKEFVGELVSFTDEQVTVRQDGNELVFERKSIALARPELVF</sequence>
<proteinExistence type="inferred from homology"/>
<dbReference type="InterPro" id="IPR028989">
    <property type="entry name" value="RimP_N"/>
</dbReference>
<evidence type="ECO:0000313" key="5">
    <source>
        <dbReference type="EMBL" id="MPM78525.1"/>
    </source>
</evidence>
<dbReference type="PANTHER" id="PTHR33867:SF1">
    <property type="entry name" value="RIBOSOME MATURATION FACTOR RIMP"/>
    <property type="match status" value="1"/>
</dbReference>
<organism evidence="5">
    <name type="scientific">bioreactor metagenome</name>
    <dbReference type="NCBI Taxonomy" id="1076179"/>
    <lineage>
        <taxon>unclassified sequences</taxon>
        <taxon>metagenomes</taxon>
        <taxon>ecological metagenomes</taxon>
    </lineage>
</organism>
<feature type="domain" description="Ribosome maturation factor RimP N-terminal" evidence="3">
    <location>
        <begin position="60"/>
        <end position="132"/>
    </location>
</feature>
<dbReference type="EMBL" id="VSSQ01028704">
    <property type="protein sequence ID" value="MPM78525.1"/>
    <property type="molecule type" value="Genomic_DNA"/>
</dbReference>
<dbReference type="CDD" id="cd01734">
    <property type="entry name" value="YlxS_C"/>
    <property type="match status" value="1"/>
</dbReference>
<dbReference type="InterPro" id="IPR035956">
    <property type="entry name" value="RimP_N_sf"/>
</dbReference>
<dbReference type="FunFam" id="3.30.300.70:FF:000001">
    <property type="entry name" value="Ribosome maturation factor RimP"/>
    <property type="match status" value="1"/>
</dbReference>
<dbReference type="PANTHER" id="PTHR33867">
    <property type="entry name" value="RIBOSOME MATURATION FACTOR RIMP"/>
    <property type="match status" value="1"/>
</dbReference>
<dbReference type="SUPFAM" id="SSF75420">
    <property type="entry name" value="YhbC-like, N-terminal domain"/>
    <property type="match status" value="1"/>
</dbReference>
<evidence type="ECO:0000259" key="3">
    <source>
        <dbReference type="Pfam" id="PF02576"/>
    </source>
</evidence>
<dbReference type="SUPFAM" id="SSF74942">
    <property type="entry name" value="YhbC-like, C-terminal domain"/>
    <property type="match status" value="1"/>
</dbReference>
<dbReference type="AlphaFoldDB" id="A0A645CNQ6"/>
<keyword evidence="1" id="KW-0963">Cytoplasm</keyword>
<accession>A0A645CNQ6</accession>
<protein>
    <submittedName>
        <fullName evidence="5">Ribosome maturation factor RimP</fullName>
    </submittedName>
</protein>
<name>A0A645CNQ6_9ZZZZ</name>